<dbReference type="InterPro" id="IPR031161">
    <property type="entry name" value="Peptidase_M60_dom"/>
</dbReference>
<feature type="chain" id="PRO_5047174182" evidence="1">
    <location>
        <begin position="27"/>
        <end position="464"/>
    </location>
</feature>
<dbReference type="InterPro" id="IPR051244">
    <property type="entry name" value="TCAF"/>
</dbReference>
<dbReference type="PROSITE" id="PS51723">
    <property type="entry name" value="PEPTIDASE_M60"/>
    <property type="match status" value="1"/>
</dbReference>
<dbReference type="RefSeq" id="WP_231005421.1">
    <property type="nucleotide sequence ID" value="NZ_JAJNEC010000005.1"/>
</dbReference>
<dbReference type="Gene3D" id="1.10.390.30">
    <property type="entry name" value="Peptidase M60, enhancin-like domain 3"/>
    <property type="match status" value="1"/>
</dbReference>
<evidence type="ECO:0000256" key="1">
    <source>
        <dbReference type="SAM" id="SignalP"/>
    </source>
</evidence>
<keyword evidence="1" id="KW-0732">Signal</keyword>
<evidence type="ECO:0000313" key="3">
    <source>
        <dbReference type="EMBL" id="MCD2424146.1"/>
    </source>
</evidence>
<dbReference type="Gene3D" id="3.40.390.80">
    <property type="entry name" value="Peptidase M60, enhancin-like domain 2"/>
    <property type="match status" value="1"/>
</dbReference>
<dbReference type="Pfam" id="PF17291">
    <property type="entry name" value="M60-like_N"/>
    <property type="match status" value="1"/>
</dbReference>
<feature type="domain" description="Peptidase M60" evidence="2">
    <location>
        <begin position="84"/>
        <end position="387"/>
    </location>
</feature>
<reference evidence="3 4" key="1">
    <citation type="submission" date="2021-11" db="EMBL/GenBank/DDBJ databases">
        <title>Genomic of Niabella pedocola.</title>
        <authorList>
            <person name="Wu T."/>
        </authorList>
    </citation>
    <scope>NUCLEOTIDE SEQUENCE [LARGE SCALE GENOMIC DNA]</scope>
    <source>
        <strain evidence="3 4">JCM 31011</strain>
    </source>
</reference>
<proteinExistence type="predicted"/>
<accession>A0ABS8PW72</accession>
<dbReference type="PROSITE" id="PS51257">
    <property type="entry name" value="PROKAR_LIPOPROTEIN"/>
    <property type="match status" value="1"/>
</dbReference>
<gene>
    <name evidence="3" type="ORF">LQ567_15305</name>
</gene>
<dbReference type="PANTHER" id="PTHR15730:SF5">
    <property type="entry name" value="SI:CH211-210B2.2-RELATED"/>
    <property type="match status" value="1"/>
</dbReference>
<dbReference type="EMBL" id="JAJNEC010000005">
    <property type="protein sequence ID" value="MCD2424146.1"/>
    <property type="molecule type" value="Genomic_DNA"/>
</dbReference>
<name>A0ABS8PW72_9BACT</name>
<dbReference type="InterPro" id="IPR035423">
    <property type="entry name" value="M60-like_N"/>
</dbReference>
<keyword evidence="4" id="KW-1185">Reference proteome</keyword>
<dbReference type="Proteomes" id="UP001199816">
    <property type="component" value="Unassembled WGS sequence"/>
</dbReference>
<organism evidence="3 4">
    <name type="scientific">Niabella pedocola</name>
    <dbReference type="NCBI Taxonomy" id="1752077"/>
    <lineage>
        <taxon>Bacteria</taxon>
        <taxon>Pseudomonadati</taxon>
        <taxon>Bacteroidota</taxon>
        <taxon>Chitinophagia</taxon>
        <taxon>Chitinophagales</taxon>
        <taxon>Chitinophagaceae</taxon>
        <taxon>Niabella</taxon>
    </lineage>
</organism>
<dbReference type="SMART" id="SM01276">
    <property type="entry name" value="M60-like"/>
    <property type="match status" value="1"/>
</dbReference>
<feature type="signal peptide" evidence="1">
    <location>
        <begin position="1"/>
        <end position="26"/>
    </location>
</feature>
<dbReference type="Pfam" id="PF13402">
    <property type="entry name" value="Peptidase_M60"/>
    <property type="match status" value="1"/>
</dbReference>
<dbReference type="PANTHER" id="PTHR15730">
    <property type="entry name" value="EXPERIMENTAL AUTOIMMUNE PROSTATITIS ANTIGEN 2-RELATED"/>
    <property type="match status" value="1"/>
</dbReference>
<evidence type="ECO:0000259" key="2">
    <source>
        <dbReference type="PROSITE" id="PS51723"/>
    </source>
</evidence>
<dbReference type="InterPro" id="IPR042279">
    <property type="entry name" value="Pep_M60_3"/>
</dbReference>
<protein>
    <submittedName>
        <fullName evidence="3">M60 family metallopeptidase</fullName>
    </submittedName>
</protein>
<dbReference type="Gene3D" id="2.60.120.1250">
    <property type="entry name" value="Peptidase M60, enhancin-like domain 1"/>
    <property type="match status" value="1"/>
</dbReference>
<comment type="caution">
    <text evidence="3">The sequence shown here is derived from an EMBL/GenBank/DDBJ whole genome shotgun (WGS) entry which is preliminary data.</text>
</comment>
<evidence type="ECO:0000313" key="4">
    <source>
        <dbReference type="Proteomes" id="UP001199816"/>
    </source>
</evidence>
<sequence>MKLPVFRKRWLIASLLIGMALGCQKAAPLKVEERPVPEPGNPKNPDSLVKVAKNAIGSEEQEFSEKTDAFKESVDRLRQGNPWSDFDPTGFYLPPNTALRLTVTQLEGTRLPKLLIGTYSFDTLRWDPLSVQLTAGVNTINAEPLGGLLWIRYTTTGTPAAKVRITFQSGAVRAPVFVKNQTTDWQAQLNTYTASPAALLVNKNVYLVFKRSRALNTTGDAADFILQTIDKGVDNGENYISGLDGSAPEHQLPVHKILMTESNKRDLWGAASYYRTWFAPGLMDEALTAQKIITSGWGAWHELGHMRQQQAWKWSTLGEVTVNIYTMAAERAIGGGGATRLKGAPTTNAMNFLALTNPDKDFNANTQMADGNFTRLFMFHQLWLAFGDPFYIKLHQQTRLEKPALSADADKMRYFMLKACTISGKDLTYFFRKWGFRVDASVYAEIAALGLPQPTVEPSTLKDQ</sequence>